<dbReference type="Gene3D" id="3.10.350.10">
    <property type="entry name" value="LysM domain"/>
    <property type="match status" value="1"/>
</dbReference>
<evidence type="ECO:0000259" key="1">
    <source>
        <dbReference type="PROSITE" id="PS51782"/>
    </source>
</evidence>
<feature type="domain" description="LysM" evidence="1">
    <location>
        <begin position="51"/>
        <end position="100"/>
    </location>
</feature>
<gene>
    <name evidence="2" type="ORF">SAMN05421880_10312</name>
</gene>
<dbReference type="SUPFAM" id="SSF54106">
    <property type="entry name" value="LysM domain"/>
    <property type="match status" value="1"/>
</dbReference>
<accession>A0A1I4LXF5</accession>
<dbReference type="Proteomes" id="UP000199561">
    <property type="component" value="Unassembled WGS sequence"/>
</dbReference>
<reference evidence="2 3" key="1">
    <citation type="submission" date="2016-10" db="EMBL/GenBank/DDBJ databases">
        <authorList>
            <person name="de Groot N.N."/>
        </authorList>
    </citation>
    <scope>NUCLEOTIDE SEQUENCE [LARGE SCALE GENOMIC DNA]</scope>
    <source>
        <strain evidence="2 3">Nm146</strain>
    </source>
</reference>
<dbReference type="InterPro" id="IPR036779">
    <property type="entry name" value="LysM_dom_sf"/>
</dbReference>
<dbReference type="PANTHER" id="PTHR34700:SF4">
    <property type="entry name" value="PHAGE-LIKE ELEMENT PBSX PROTEIN XKDP"/>
    <property type="match status" value="1"/>
</dbReference>
<dbReference type="AlphaFoldDB" id="A0A1I4LXF5"/>
<dbReference type="EMBL" id="FOUF01000003">
    <property type="protein sequence ID" value="SFL95525.1"/>
    <property type="molecule type" value="Genomic_DNA"/>
</dbReference>
<sequence length="360" mass="40127">MYSTKVLPYTIYIGNQIMRILIIIASILLINSFSHGTIQAAEIELHPHAPARYVVVQGDTLWSIASRFLKDPWRWPEIWDKNRGKINNPHAIYPGDIIVLEKTIHGSQLTLAHEKATVKLSPKMRIEKLDTRPIPNIPINKIRPFLSQPMVVEKNALNKAPLILGSSDNRVILSTGDTIYIRDLPSDQGNAWQIFRTGKALMDPDDNNRILGYEAVYLGDAQVLNFAEISAVKITHSVHEILVGDRLVPAVMDKFGDYVPHAPEFDIKGRIISVYGGVTEIGENAIVTLNKGIEHGLKEGHVLAVFRKSEVKSPTGKVVALPEERIGLVLVFRVFDKVSYALVTQSMKAIKVLDAIQTPD</sequence>
<protein>
    <submittedName>
        <fullName evidence="2">LysM domain-containing protein</fullName>
    </submittedName>
</protein>
<evidence type="ECO:0000313" key="3">
    <source>
        <dbReference type="Proteomes" id="UP000199561"/>
    </source>
</evidence>
<evidence type="ECO:0000313" key="2">
    <source>
        <dbReference type="EMBL" id="SFL95525.1"/>
    </source>
</evidence>
<organism evidence="2 3">
    <name type="scientific">Nitrosomonas nitrosa</name>
    <dbReference type="NCBI Taxonomy" id="52442"/>
    <lineage>
        <taxon>Bacteria</taxon>
        <taxon>Pseudomonadati</taxon>
        <taxon>Pseudomonadota</taxon>
        <taxon>Betaproteobacteria</taxon>
        <taxon>Nitrosomonadales</taxon>
        <taxon>Nitrosomonadaceae</taxon>
        <taxon>Nitrosomonas</taxon>
    </lineage>
</organism>
<dbReference type="PROSITE" id="PS51782">
    <property type="entry name" value="LYSM"/>
    <property type="match status" value="1"/>
</dbReference>
<dbReference type="SMART" id="SM00257">
    <property type="entry name" value="LysM"/>
    <property type="match status" value="1"/>
</dbReference>
<dbReference type="InterPro" id="IPR018392">
    <property type="entry name" value="LysM"/>
</dbReference>
<keyword evidence="3" id="KW-1185">Reference proteome</keyword>
<dbReference type="Pfam" id="PF01476">
    <property type="entry name" value="LysM"/>
    <property type="match status" value="1"/>
</dbReference>
<dbReference type="STRING" id="52442.SAMN05421880_10312"/>
<dbReference type="PANTHER" id="PTHR34700">
    <property type="entry name" value="POTASSIUM BINDING PROTEIN KBP"/>
    <property type="match status" value="1"/>
</dbReference>
<proteinExistence type="predicted"/>
<dbReference type="InterPro" id="IPR052196">
    <property type="entry name" value="Bact_Kbp"/>
</dbReference>
<name>A0A1I4LXF5_9PROT</name>
<dbReference type="CDD" id="cd00118">
    <property type="entry name" value="LysM"/>
    <property type="match status" value="1"/>
</dbReference>